<comment type="caution">
    <text evidence="11">The sequence shown here is derived from an EMBL/GenBank/DDBJ whole genome shotgun (WGS) entry which is preliminary data.</text>
</comment>
<evidence type="ECO:0000256" key="10">
    <source>
        <dbReference type="SAM" id="Phobius"/>
    </source>
</evidence>
<dbReference type="PANTHER" id="PTHR21137:SF35">
    <property type="entry name" value="ODORANT RECEPTOR 19A-RELATED"/>
    <property type="match status" value="1"/>
</dbReference>
<feature type="transmembrane region" description="Helical" evidence="10">
    <location>
        <begin position="466"/>
        <end position="483"/>
    </location>
</feature>
<dbReference type="GO" id="GO:0007165">
    <property type="term" value="P:signal transduction"/>
    <property type="evidence" value="ECO:0007669"/>
    <property type="project" value="UniProtKB-KW"/>
</dbReference>
<dbReference type="GO" id="GO:0004984">
    <property type="term" value="F:olfactory receptor activity"/>
    <property type="evidence" value="ECO:0007669"/>
    <property type="project" value="InterPro"/>
</dbReference>
<evidence type="ECO:0000256" key="8">
    <source>
        <dbReference type="ARBA" id="ARBA00023170"/>
    </source>
</evidence>
<feature type="transmembrane region" description="Helical" evidence="10">
    <location>
        <begin position="112"/>
        <end position="135"/>
    </location>
</feature>
<dbReference type="Pfam" id="PF02949">
    <property type="entry name" value="7tm_6"/>
    <property type="match status" value="2"/>
</dbReference>
<feature type="transmembrane region" description="Helical" evidence="10">
    <location>
        <begin position="258"/>
        <end position="284"/>
    </location>
</feature>
<dbReference type="GO" id="GO:0005886">
    <property type="term" value="C:plasma membrane"/>
    <property type="evidence" value="ECO:0007669"/>
    <property type="project" value="UniProtKB-SubCell"/>
</dbReference>
<gene>
    <name evidence="11" type="primary">Gpror4_13</name>
    <name evidence="11" type="ORF">G6Z76_0000150</name>
</gene>
<comment type="subcellular location">
    <subcellularLocation>
        <location evidence="1">Cell membrane</location>
        <topology evidence="1">Multi-pass membrane protein</topology>
    </subcellularLocation>
</comment>
<protein>
    <submittedName>
        <fullName evidence="11">OR4 protein</fullName>
    </submittedName>
</protein>
<evidence type="ECO:0000256" key="2">
    <source>
        <dbReference type="ARBA" id="ARBA00022475"/>
    </source>
</evidence>
<feature type="non-terminal residue" evidence="11">
    <location>
        <position position="1"/>
    </location>
</feature>
<feature type="transmembrane region" description="Helical" evidence="10">
    <location>
        <begin position="317"/>
        <end position="336"/>
    </location>
</feature>
<keyword evidence="6 10" id="KW-1133">Transmembrane helix</keyword>
<keyword evidence="2" id="KW-1003">Cell membrane</keyword>
<evidence type="ECO:0000313" key="11">
    <source>
        <dbReference type="EMBL" id="KAG5348029.1"/>
    </source>
</evidence>
<evidence type="ECO:0000256" key="6">
    <source>
        <dbReference type="ARBA" id="ARBA00022989"/>
    </source>
</evidence>
<accession>A0A836FZN3</accession>
<keyword evidence="5" id="KW-0552">Olfaction</keyword>
<evidence type="ECO:0000256" key="9">
    <source>
        <dbReference type="ARBA" id="ARBA00023224"/>
    </source>
</evidence>
<dbReference type="AlphaFoldDB" id="A0A836FZN3"/>
<dbReference type="InterPro" id="IPR004117">
    <property type="entry name" value="7tm6_olfct_rcpt"/>
</dbReference>
<keyword evidence="4 10" id="KW-0812">Transmembrane</keyword>
<evidence type="ECO:0000313" key="12">
    <source>
        <dbReference type="Proteomes" id="UP000669903"/>
    </source>
</evidence>
<evidence type="ECO:0000256" key="3">
    <source>
        <dbReference type="ARBA" id="ARBA00022606"/>
    </source>
</evidence>
<dbReference type="Proteomes" id="UP000669903">
    <property type="component" value="Unassembled WGS sequence"/>
</dbReference>
<reference evidence="11" key="1">
    <citation type="submission" date="2020-03" db="EMBL/GenBank/DDBJ databases">
        <title>Relaxed selection underlies rapid genomic changes in the transitions from sociality to social parasitism in ants.</title>
        <authorList>
            <person name="Bi X."/>
        </authorList>
    </citation>
    <scope>NUCLEOTIDE SEQUENCE</scope>
    <source>
        <strain evidence="11">BGI-DK2014a</strain>
        <tissue evidence="11">Whole body</tissue>
    </source>
</reference>
<evidence type="ECO:0000256" key="5">
    <source>
        <dbReference type="ARBA" id="ARBA00022725"/>
    </source>
</evidence>
<evidence type="ECO:0000256" key="1">
    <source>
        <dbReference type="ARBA" id="ARBA00004651"/>
    </source>
</evidence>
<keyword evidence="7 10" id="KW-0472">Membrane</keyword>
<keyword evidence="9" id="KW-0807">Transducer</keyword>
<proteinExistence type="predicted"/>
<feature type="transmembrane region" description="Helical" evidence="10">
    <location>
        <begin position="342"/>
        <end position="364"/>
    </location>
</feature>
<feature type="non-terminal residue" evidence="11">
    <location>
        <position position="490"/>
    </location>
</feature>
<dbReference type="PANTHER" id="PTHR21137">
    <property type="entry name" value="ODORANT RECEPTOR"/>
    <property type="match status" value="1"/>
</dbReference>
<evidence type="ECO:0000256" key="4">
    <source>
        <dbReference type="ARBA" id="ARBA00022692"/>
    </source>
</evidence>
<keyword evidence="12" id="KW-1185">Reference proteome</keyword>
<keyword evidence="3" id="KW-0716">Sensory transduction</keyword>
<organism evidence="11 12">
    <name type="scientific">Acromyrmex charruanus</name>
    <dbReference type="NCBI Taxonomy" id="2715315"/>
    <lineage>
        <taxon>Eukaryota</taxon>
        <taxon>Metazoa</taxon>
        <taxon>Ecdysozoa</taxon>
        <taxon>Arthropoda</taxon>
        <taxon>Hexapoda</taxon>
        <taxon>Insecta</taxon>
        <taxon>Pterygota</taxon>
        <taxon>Neoptera</taxon>
        <taxon>Endopterygota</taxon>
        <taxon>Hymenoptera</taxon>
        <taxon>Apocrita</taxon>
        <taxon>Aculeata</taxon>
        <taxon>Formicoidea</taxon>
        <taxon>Formicidae</taxon>
        <taxon>Myrmicinae</taxon>
        <taxon>Acromyrmex</taxon>
    </lineage>
</organism>
<feature type="transmembrane region" description="Helical" evidence="10">
    <location>
        <begin position="199"/>
        <end position="217"/>
    </location>
</feature>
<evidence type="ECO:0000256" key="7">
    <source>
        <dbReference type="ARBA" id="ARBA00023136"/>
    </source>
</evidence>
<feature type="transmembrane region" description="Helical" evidence="10">
    <location>
        <begin position="147"/>
        <end position="165"/>
    </location>
</feature>
<dbReference type="GO" id="GO:0005549">
    <property type="term" value="F:odorant binding"/>
    <property type="evidence" value="ECO:0007669"/>
    <property type="project" value="InterPro"/>
</dbReference>
<dbReference type="EMBL" id="JAANIC010000298">
    <property type="protein sequence ID" value="KAG5348029.1"/>
    <property type="molecule type" value="Genomic_DNA"/>
</dbReference>
<name>A0A836FZN3_9HYME</name>
<sequence>MFVPNFILRHDRNYGNGDDSRRRENVHNTKQYVSLYFHLSVAIVRPLRKQVERIIIAFLRLMHAMTERTNLRNFNYEDDIRYTVQVHRLIMGLIGVWPNMEKSGKWARLLRGLLRTVCCFLLSFNLIPWVLYMFLILDTFKKRLRMIGGFFFYSMVPAMYFTLMLREDHIKKCIRHLQEDWRNVWDANDRKIMLDQARAGRFVIICTLLFLFTSGFTHRLIKPILRGTIVIGNVSIRPLVQGNYFIFFDPQQSPAYEIVFSMHLVTGIVIYIVTTSVCGITALFTMHACGQLKMLTVWLENTAIENQWSKCAIAQRLAAIVMHHVRILISLSLSGWESNDTLSSMTYGTMLVSFTFNIFILCYIGELLSSQGSEINTTCCTIDWYCLPSKEARYLILVIAMARYPTKLTAGKVIDLSFNSFGAVSKFIRIHFTCTITIQKIIKKNLFIKITYIIIYIRKNHIYEMYLSRIIFIGKIIYLNIIFKNYCVYV</sequence>
<keyword evidence="8" id="KW-0675">Receptor</keyword>